<dbReference type="RefSeq" id="WP_119764139.1">
    <property type="nucleotide sequence ID" value="NZ_QYUM01000004.1"/>
</dbReference>
<dbReference type="PIRSF" id="PIRSF000853">
    <property type="entry name" value="PPDK"/>
    <property type="match status" value="1"/>
</dbReference>
<evidence type="ECO:0000256" key="13">
    <source>
        <dbReference type="PIRSR" id="PIRSR000853-1"/>
    </source>
</evidence>
<dbReference type="Gene3D" id="1.10.189.10">
    <property type="entry name" value="Pyruvate Phosphate Dikinase, domain 2"/>
    <property type="match status" value="1"/>
</dbReference>
<feature type="binding site" evidence="14">
    <location>
        <position position="779"/>
    </location>
    <ligand>
        <name>substrate</name>
    </ligand>
</feature>
<dbReference type="Proteomes" id="UP000286100">
    <property type="component" value="Unassembled WGS sequence"/>
</dbReference>
<dbReference type="EMBL" id="QYUM01000004">
    <property type="protein sequence ID" value="RJF85415.1"/>
    <property type="molecule type" value="Genomic_DNA"/>
</dbReference>
<dbReference type="PROSITE" id="PS00742">
    <property type="entry name" value="PEP_ENZYMES_2"/>
    <property type="match status" value="1"/>
</dbReference>
<keyword evidence="20" id="KW-1185">Reference proteome</keyword>
<comment type="cofactor">
    <cofactor evidence="1 12 15">
        <name>Mg(2+)</name>
        <dbReference type="ChEBI" id="CHEBI:18420"/>
    </cofactor>
</comment>
<evidence type="ECO:0000256" key="11">
    <source>
        <dbReference type="ARBA" id="ARBA00022842"/>
    </source>
</evidence>
<feature type="binding site" evidence="14">
    <location>
        <position position="630"/>
    </location>
    <ligand>
        <name>substrate</name>
    </ligand>
</feature>
<dbReference type="InterPro" id="IPR000121">
    <property type="entry name" value="PEP_util_C"/>
</dbReference>
<evidence type="ECO:0000256" key="8">
    <source>
        <dbReference type="ARBA" id="ARBA00022741"/>
    </source>
</evidence>
<evidence type="ECO:0000256" key="14">
    <source>
        <dbReference type="PIRSR" id="PIRSR000853-2"/>
    </source>
</evidence>
<accession>A0A418W5U9</accession>
<reference evidence="19 20" key="1">
    <citation type="submission" date="2018-09" db="EMBL/GenBank/DDBJ databases">
        <authorList>
            <person name="Zhu H."/>
        </authorList>
    </citation>
    <scope>NUCLEOTIDE SEQUENCE [LARGE SCALE GENOMIC DNA]</scope>
    <source>
        <strain evidence="19 20">K2R01-6</strain>
    </source>
</reference>
<dbReference type="NCBIfam" id="TIGR01828">
    <property type="entry name" value="pyru_phos_dikin"/>
    <property type="match status" value="1"/>
</dbReference>
<evidence type="ECO:0000256" key="6">
    <source>
        <dbReference type="ARBA" id="ARBA00022679"/>
    </source>
</evidence>
<feature type="binding site" evidence="15">
    <location>
        <position position="782"/>
    </location>
    <ligand>
        <name>Mg(2+)</name>
        <dbReference type="ChEBI" id="CHEBI:18420"/>
    </ligand>
</feature>
<dbReference type="OrthoDB" id="9765468at2"/>
<dbReference type="PANTHER" id="PTHR22931:SF9">
    <property type="entry name" value="PYRUVATE, PHOSPHATE DIKINASE 1, CHLOROPLASTIC"/>
    <property type="match status" value="1"/>
</dbReference>
<dbReference type="InterPro" id="IPR023151">
    <property type="entry name" value="PEP_util_CS"/>
</dbReference>
<evidence type="ECO:0000256" key="2">
    <source>
        <dbReference type="ARBA" id="ARBA00003144"/>
    </source>
</evidence>
<dbReference type="Pfam" id="PF02896">
    <property type="entry name" value="PEP-utilizers_C"/>
    <property type="match status" value="1"/>
</dbReference>
<keyword evidence="19" id="KW-0670">Pyruvate</keyword>
<organism evidence="19 20">
    <name type="scientific">Sphingomonas cavernae</name>
    <dbReference type="NCBI Taxonomy" id="2320861"/>
    <lineage>
        <taxon>Bacteria</taxon>
        <taxon>Pseudomonadati</taxon>
        <taxon>Pseudomonadota</taxon>
        <taxon>Alphaproteobacteria</taxon>
        <taxon>Sphingomonadales</taxon>
        <taxon>Sphingomonadaceae</taxon>
        <taxon>Sphingomonas</taxon>
    </lineage>
</organism>
<feature type="domain" description="Pyruvate phosphate dikinase AMP/ATP-binding" evidence="17">
    <location>
        <begin position="65"/>
        <end position="302"/>
    </location>
</feature>
<dbReference type="SUPFAM" id="SSF51621">
    <property type="entry name" value="Phosphoenolpyruvate/pyruvate domain"/>
    <property type="match status" value="1"/>
</dbReference>
<evidence type="ECO:0000259" key="16">
    <source>
        <dbReference type="Pfam" id="PF00391"/>
    </source>
</evidence>
<evidence type="ECO:0000256" key="4">
    <source>
        <dbReference type="ARBA" id="ARBA00011994"/>
    </source>
</evidence>
<feature type="binding site" evidence="14">
    <location>
        <position position="758"/>
    </location>
    <ligand>
        <name>substrate</name>
    </ligand>
</feature>
<keyword evidence="6 19" id="KW-0808">Transferase</keyword>
<sequence>MTKYVYRFGGGVSDGGKGDKNLLGGKGANLDGMASIGLPVPPGFTITTEMCTRYYDDGEVFPDSVRAEVANGIAHIEGVTGKKFGDASDPLLVSVRSGARVSMPGMMDTVLNLGLNDETVKGLAEVSGDPRFAWDSYRRFIQMYSDVVLELDHGSFEEALEIAKEDKGFNLDTEMGAEDWQALVATYKGLVEEQWGKPFPQDVNDQLWGATAAVFGSWQAERAKVYRRLNHIPGNWGTAVNIQAMVFGNMGDTSATGVAFTRDPATGERAYYGEFLINAQGEDVVAGIRTPQYLTKQARERAGAKPASMEEAMPETFAELARVFDLLETHYRDMQDIEFTVERGKLWMLQTRSGKRTAKAALKIAVDMANEGLITEEEAVARVDPAALDQLLHPTLDPKAPRDVLAKGLPASPGAASGKAVFDSDTAEKWAELGEDVILIRTETSPEDIHGMHAAKGILTARGGMTSHAAVVARGMGRPCVSGVGTLSIDAKAKLMRVGQREVKEGDIVTIDGASGEVMFGAVATVQPELAGDFGALMVWADKVRRLKVRANAETPLDCRVARDFGAEGVGLCRTEHMFFDAARITAVRQMILADTEKGRRAALEKLLPEQRADFTEIFEVMAGLPVTIRLLDPPLHEFLPHEEAEFAEVAAAADVSVDTLKRRAAELHEFNPMLGHRGCRLGVTYPEIYEMQARAIFEAACDVAAKSGEAPIPEVMVPLVATKRELELMKDVIDQAAQAVFAEKGRTIDYLVGTMIELPRAALKAGEIAEVGQFFSFGTNDLTQTTLGVSRDDAGRFLTTYVDKGIFPRDPFVSLDIEGVGELIWLAAERGRATRPDVKLGICGEHGGDPASIEFCEATGLDYVSASPYRVPIARLAAAQAALKAR</sequence>
<keyword evidence="9 19" id="KW-0418">Kinase</keyword>
<feature type="binding site" evidence="14">
    <location>
        <position position="780"/>
    </location>
    <ligand>
        <name>substrate</name>
    </ligand>
</feature>
<dbReference type="InterPro" id="IPR010121">
    <property type="entry name" value="Pyruvate_phosphate_dikinase"/>
</dbReference>
<dbReference type="Gene3D" id="1.20.80.30">
    <property type="match status" value="1"/>
</dbReference>
<evidence type="ECO:0000259" key="18">
    <source>
        <dbReference type="Pfam" id="PF02896"/>
    </source>
</evidence>
<proteinExistence type="inferred from homology"/>
<dbReference type="Pfam" id="PF00391">
    <property type="entry name" value="PEP-utilizers"/>
    <property type="match status" value="1"/>
</dbReference>
<comment type="function">
    <text evidence="2">Catalyzes the reversible phosphorylation of pyruvate and phosphate.</text>
</comment>
<dbReference type="InterPro" id="IPR036637">
    <property type="entry name" value="Phosphohistidine_dom_sf"/>
</dbReference>
<dbReference type="SUPFAM" id="SSF56059">
    <property type="entry name" value="Glutathione synthetase ATP-binding domain-like"/>
    <property type="match status" value="1"/>
</dbReference>
<dbReference type="Gene3D" id="3.30.1490.20">
    <property type="entry name" value="ATP-grasp fold, A domain"/>
    <property type="match status" value="1"/>
</dbReference>
<dbReference type="Gene3D" id="3.20.20.60">
    <property type="entry name" value="Phosphoenolpyruvate-binding domains"/>
    <property type="match status" value="1"/>
</dbReference>
<dbReference type="InterPro" id="IPR008279">
    <property type="entry name" value="PEP-util_enz_mobile_dom"/>
</dbReference>
<evidence type="ECO:0000256" key="9">
    <source>
        <dbReference type="ARBA" id="ARBA00022777"/>
    </source>
</evidence>
<feature type="domain" description="Pyruvate phosphate dikinase AMP/ATP-binding" evidence="17">
    <location>
        <begin position="21"/>
        <end position="59"/>
    </location>
</feature>
<feature type="binding site" evidence="15">
    <location>
        <position position="758"/>
    </location>
    <ligand>
        <name>Mg(2+)</name>
        <dbReference type="ChEBI" id="CHEBI:18420"/>
    </ligand>
</feature>
<dbReference type="PROSITE" id="PS00370">
    <property type="entry name" value="PEP_ENZYMES_PHOS_SITE"/>
    <property type="match status" value="1"/>
</dbReference>
<gene>
    <name evidence="19" type="ORF">D3876_15850</name>
</gene>
<feature type="active site" description="Tele-phosphohistidine intermediate" evidence="13">
    <location>
        <position position="468"/>
    </location>
</feature>
<dbReference type="GO" id="GO:0016301">
    <property type="term" value="F:kinase activity"/>
    <property type="evidence" value="ECO:0007669"/>
    <property type="project" value="UniProtKB-UniRule"/>
</dbReference>
<evidence type="ECO:0000256" key="3">
    <source>
        <dbReference type="ARBA" id="ARBA00007837"/>
    </source>
</evidence>
<dbReference type="GO" id="GO:0050242">
    <property type="term" value="F:pyruvate, phosphate dikinase activity"/>
    <property type="evidence" value="ECO:0007669"/>
    <property type="project" value="UniProtKB-UniRule"/>
</dbReference>
<dbReference type="InterPro" id="IPR013815">
    <property type="entry name" value="ATP_grasp_subdomain_1"/>
</dbReference>
<dbReference type="Pfam" id="PF01326">
    <property type="entry name" value="PPDK_N"/>
    <property type="match status" value="3"/>
</dbReference>
<feature type="binding site" evidence="14">
    <location>
        <position position="574"/>
    </location>
    <ligand>
        <name>substrate</name>
    </ligand>
</feature>
<protein>
    <recommendedName>
        <fullName evidence="5 12">Pyruvate, phosphate dikinase</fullName>
        <ecNumber evidence="4 12">2.7.9.1</ecNumber>
    </recommendedName>
</protein>
<evidence type="ECO:0000256" key="12">
    <source>
        <dbReference type="PIRNR" id="PIRNR000853"/>
    </source>
</evidence>
<evidence type="ECO:0000256" key="15">
    <source>
        <dbReference type="PIRSR" id="PIRSR000853-3"/>
    </source>
</evidence>
<dbReference type="InterPro" id="IPR040442">
    <property type="entry name" value="Pyrv_kinase-like_dom_sf"/>
</dbReference>
<dbReference type="NCBIfam" id="NF004531">
    <property type="entry name" value="PRK05878.1"/>
    <property type="match status" value="1"/>
</dbReference>
<keyword evidence="10" id="KW-0067">ATP-binding</keyword>
<name>A0A418W5U9_9SPHN</name>
<evidence type="ECO:0000313" key="19">
    <source>
        <dbReference type="EMBL" id="RJF85415.1"/>
    </source>
</evidence>
<evidence type="ECO:0000256" key="10">
    <source>
        <dbReference type="ARBA" id="ARBA00022840"/>
    </source>
</evidence>
<keyword evidence="8" id="KW-0547">Nucleotide-binding</keyword>
<dbReference type="AlphaFoldDB" id="A0A418W5U9"/>
<feature type="active site" description="Proton donor" evidence="13">
    <location>
        <position position="844"/>
    </location>
</feature>
<feature type="domain" description="PEP-utilising enzyme C-terminal" evidence="18">
    <location>
        <begin position="531"/>
        <end position="882"/>
    </location>
</feature>
<comment type="caution">
    <text evidence="19">The sequence shown here is derived from an EMBL/GenBank/DDBJ whole genome shotgun (WGS) entry which is preliminary data.</text>
</comment>
<evidence type="ECO:0000313" key="20">
    <source>
        <dbReference type="Proteomes" id="UP000286100"/>
    </source>
</evidence>
<dbReference type="EC" id="2.7.9.1" evidence="4 12"/>
<evidence type="ECO:0000256" key="7">
    <source>
        <dbReference type="ARBA" id="ARBA00022723"/>
    </source>
</evidence>
<feature type="binding site" evidence="14">
    <location>
        <position position="782"/>
    </location>
    <ligand>
        <name>substrate</name>
    </ligand>
</feature>
<dbReference type="InterPro" id="IPR018274">
    <property type="entry name" value="PEP_util_AS"/>
</dbReference>
<dbReference type="GO" id="GO:0046872">
    <property type="term" value="F:metal ion binding"/>
    <property type="evidence" value="ECO:0007669"/>
    <property type="project" value="UniProtKB-UniRule"/>
</dbReference>
<dbReference type="InterPro" id="IPR015813">
    <property type="entry name" value="Pyrv/PenolPyrv_kinase-like_dom"/>
</dbReference>
<feature type="domain" description="PEP-utilising enzyme mobile" evidence="16">
    <location>
        <begin position="435"/>
        <end position="516"/>
    </location>
</feature>
<feature type="binding site" evidence="14">
    <location>
        <position position="781"/>
    </location>
    <ligand>
        <name>substrate</name>
    </ligand>
</feature>
<comment type="catalytic activity">
    <reaction evidence="12">
        <text>pyruvate + phosphate + ATP = phosphoenolpyruvate + AMP + diphosphate + H(+)</text>
        <dbReference type="Rhea" id="RHEA:10756"/>
        <dbReference type="ChEBI" id="CHEBI:15361"/>
        <dbReference type="ChEBI" id="CHEBI:15378"/>
        <dbReference type="ChEBI" id="CHEBI:30616"/>
        <dbReference type="ChEBI" id="CHEBI:33019"/>
        <dbReference type="ChEBI" id="CHEBI:43474"/>
        <dbReference type="ChEBI" id="CHEBI:58702"/>
        <dbReference type="ChEBI" id="CHEBI:456215"/>
        <dbReference type="EC" id="2.7.9.1"/>
    </reaction>
</comment>
<dbReference type="Gene3D" id="3.30.470.20">
    <property type="entry name" value="ATP-grasp fold, B domain"/>
    <property type="match status" value="1"/>
</dbReference>
<evidence type="ECO:0000259" key="17">
    <source>
        <dbReference type="Pfam" id="PF01326"/>
    </source>
</evidence>
<evidence type="ECO:0000256" key="5">
    <source>
        <dbReference type="ARBA" id="ARBA00020138"/>
    </source>
</evidence>
<dbReference type="PANTHER" id="PTHR22931">
    <property type="entry name" value="PHOSPHOENOLPYRUVATE DIKINASE-RELATED"/>
    <property type="match status" value="1"/>
</dbReference>
<feature type="domain" description="Pyruvate phosphate dikinase AMP/ATP-binding" evidence="17">
    <location>
        <begin position="316"/>
        <end position="370"/>
    </location>
</feature>
<comment type="similarity">
    <text evidence="3 12">Belongs to the PEP-utilizing enzyme family.</text>
</comment>
<keyword evidence="7 15" id="KW-0479">Metal-binding</keyword>
<dbReference type="SUPFAM" id="SSF52009">
    <property type="entry name" value="Phosphohistidine domain"/>
    <property type="match status" value="1"/>
</dbReference>
<evidence type="ECO:0000256" key="1">
    <source>
        <dbReference type="ARBA" id="ARBA00001946"/>
    </source>
</evidence>
<keyword evidence="11 15" id="KW-0460">Magnesium</keyword>
<dbReference type="InterPro" id="IPR002192">
    <property type="entry name" value="PPDK_AMP/ATP-bd"/>
</dbReference>
<dbReference type="Gene3D" id="3.50.30.10">
    <property type="entry name" value="Phosphohistidine domain"/>
    <property type="match status" value="1"/>
</dbReference>
<dbReference type="GO" id="GO:0005524">
    <property type="term" value="F:ATP binding"/>
    <property type="evidence" value="ECO:0007669"/>
    <property type="project" value="UniProtKB-UniRule"/>
</dbReference>